<gene>
    <name evidence="1" type="ORF">F2Q69_00008628</name>
</gene>
<organism evidence="1 2">
    <name type="scientific">Brassica cretica</name>
    <name type="common">Mustard</name>
    <dbReference type="NCBI Taxonomy" id="69181"/>
    <lineage>
        <taxon>Eukaryota</taxon>
        <taxon>Viridiplantae</taxon>
        <taxon>Streptophyta</taxon>
        <taxon>Embryophyta</taxon>
        <taxon>Tracheophyta</taxon>
        <taxon>Spermatophyta</taxon>
        <taxon>Magnoliopsida</taxon>
        <taxon>eudicotyledons</taxon>
        <taxon>Gunneridae</taxon>
        <taxon>Pentapetalae</taxon>
        <taxon>rosids</taxon>
        <taxon>malvids</taxon>
        <taxon>Brassicales</taxon>
        <taxon>Brassicaceae</taxon>
        <taxon>Brassiceae</taxon>
        <taxon>Brassica</taxon>
    </lineage>
</organism>
<reference evidence="1" key="1">
    <citation type="submission" date="2019-12" db="EMBL/GenBank/DDBJ databases">
        <title>Genome sequencing and annotation of Brassica cretica.</title>
        <authorList>
            <person name="Studholme D.J."/>
            <person name="Sarris P."/>
        </authorList>
    </citation>
    <scope>NUCLEOTIDE SEQUENCE</scope>
    <source>
        <strain evidence="1">PFS-109/04</strain>
        <tissue evidence="1">Leaf</tissue>
    </source>
</reference>
<proteinExistence type="predicted"/>
<evidence type="ECO:0000313" key="1">
    <source>
        <dbReference type="EMBL" id="KAF3515101.1"/>
    </source>
</evidence>
<dbReference type="Proteomes" id="UP000712600">
    <property type="component" value="Unassembled WGS sequence"/>
</dbReference>
<dbReference type="EMBL" id="QGKX02001521">
    <property type="protein sequence ID" value="KAF3515101.1"/>
    <property type="molecule type" value="Genomic_DNA"/>
</dbReference>
<comment type="caution">
    <text evidence="1">The sequence shown here is derived from an EMBL/GenBank/DDBJ whole genome shotgun (WGS) entry which is preliminary data.</text>
</comment>
<name>A0A8S9PLU2_BRACR</name>
<sequence>MRGCFAGYALNAKISLSLSLSLSAKVDFDVSFGGSSRRHLVRWLASATSPQVALFGDLSLGSSPRGDGALCRLIF</sequence>
<dbReference type="AlphaFoldDB" id="A0A8S9PLU2"/>
<evidence type="ECO:0000313" key="2">
    <source>
        <dbReference type="Proteomes" id="UP000712600"/>
    </source>
</evidence>
<accession>A0A8S9PLU2</accession>
<protein>
    <submittedName>
        <fullName evidence="1">Uncharacterized protein</fullName>
    </submittedName>
</protein>